<dbReference type="InterPro" id="IPR029039">
    <property type="entry name" value="Flavoprotein-like_sf"/>
</dbReference>
<dbReference type="InterPro" id="IPR016440">
    <property type="entry name" value="Rubredoxin-O_OxRdtase"/>
</dbReference>
<name>A0A9D1KR01_9FIRM</name>
<dbReference type="GO" id="GO:0046872">
    <property type="term" value="F:metal ion binding"/>
    <property type="evidence" value="ECO:0007669"/>
    <property type="project" value="InterPro"/>
</dbReference>
<proteinExistence type="inferred from homology"/>
<dbReference type="AlphaFoldDB" id="A0A9D1KR01"/>
<dbReference type="InterPro" id="IPR045761">
    <property type="entry name" value="ODP_dom"/>
</dbReference>
<comment type="similarity">
    <text evidence="1">In the N-terminal section; belongs to the zinc metallo-hydrolase group 3 family.</text>
</comment>
<dbReference type="Pfam" id="PF19583">
    <property type="entry name" value="ODP"/>
    <property type="match status" value="1"/>
</dbReference>
<dbReference type="PANTHER" id="PTHR43717">
    <property type="entry name" value="ANAEROBIC NITRIC OXIDE REDUCTASE FLAVORUBREDOXIN"/>
    <property type="match status" value="1"/>
</dbReference>
<evidence type="ECO:0000313" key="3">
    <source>
        <dbReference type="EMBL" id="HIT85576.1"/>
    </source>
</evidence>
<sequence length="386" mass="43229">MTEISKSVIYIGADDKDLDLFESQYIVPEGISYNSYLILDEKVAVMDTIDRRKTDEWFDKLDKALGGRTPDYLVISHLEPDHAANIKAAAEKYPQMKLVGNKKTFAMLPQFFDMSLDGRTVEVGEGDELSLGEHTLKFIMAPMVHWPEVMMTYETSEKILFSADAFGKFGALDVDADWDCEARRYYFNIVGKYGAQVQAVLKKAAALDIKTICPLHGPVLSEKLEYYINKYDIWSSYRPEDEGIFIAYASIHGNTKAAAEQLKEILDKKGAQKTVITDLSRCDIAEAVEDAFRYSKLVVAASTYDGGVFPPMEEFLAHLKSKGYKNRKAAVMENGSWGPVAGRKMREALEQMNGVEICDKSVTIKSTVKPETVTAMEEMADAFIAM</sequence>
<dbReference type="InterPro" id="IPR036866">
    <property type="entry name" value="RibonucZ/Hydroxyglut_hydro"/>
</dbReference>
<dbReference type="PANTHER" id="PTHR43717:SF1">
    <property type="entry name" value="ANAEROBIC NITRIC OXIDE REDUCTASE FLAVORUBREDOXIN"/>
    <property type="match status" value="1"/>
</dbReference>
<evidence type="ECO:0000256" key="1">
    <source>
        <dbReference type="ARBA" id="ARBA00007121"/>
    </source>
</evidence>
<dbReference type="Gene3D" id="3.40.50.360">
    <property type="match status" value="1"/>
</dbReference>
<dbReference type="GO" id="GO:0016651">
    <property type="term" value="F:oxidoreductase activity, acting on NAD(P)H"/>
    <property type="evidence" value="ECO:0007669"/>
    <property type="project" value="UniProtKB-ARBA"/>
</dbReference>
<dbReference type="PROSITE" id="PS50902">
    <property type="entry name" value="FLAVODOXIN_LIKE"/>
    <property type="match status" value="1"/>
</dbReference>
<reference evidence="3" key="1">
    <citation type="submission" date="2020-10" db="EMBL/GenBank/DDBJ databases">
        <authorList>
            <person name="Gilroy R."/>
        </authorList>
    </citation>
    <scope>NUCLEOTIDE SEQUENCE</scope>
    <source>
        <strain evidence="3">CHK181-108</strain>
    </source>
</reference>
<gene>
    <name evidence="3" type="ORF">IAA60_06685</name>
</gene>
<organism evidence="3 4">
    <name type="scientific">Candidatus Ornithomonoglobus intestinigallinarum</name>
    <dbReference type="NCBI Taxonomy" id="2840894"/>
    <lineage>
        <taxon>Bacteria</taxon>
        <taxon>Bacillati</taxon>
        <taxon>Bacillota</taxon>
        <taxon>Clostridia</taxon>
        <taxon>Candidatus Ornithomonoglobus</taxon>
    </lineage>
</organism>
<dbReference type="CDD" id="cd07709">
    <property type="entry name" value="flavodiiron_proteins_MBL-fold"/>
    <property type="match status" value="1"/>
</dbReference>
<dbReference type="InterPro" id="IPR008254">
    <property type="entry name" value="Flavodoxin/NO_synth"/>
</dbReference>
<dbReference type="SMART" id="SM00849">
    <property type="entry name" value="Lactamase_B"/>
    <property type="match status" value="1"/>
</dbReference>
<protein>
    <submittedName>
        <fullName evidence="3">FprA family A-type flavoprotein</fullName>
    </submittedName>
</protein>
<dbReference type="SUPFAM" id="SSF56281">
    <property type="entry name" value="Metallo-hydrolase/oxidoreductase"/>
    <property type="match status" value="1"/>
</dbReference>
<dbReference type="InterPro" id="IPR001279">
    <property type="entry name" value="Metallo-B-lactamas"/>
</dbReference>
<dbReference type="EMBL" id="DVLU01000065">
    <property type="protein sequence ID" value="HIT85576.1"/>
    <property type="molecule type" value="Genomic_DNA"/>
</dbReference>
<reference evidence="3" key="2">
    <citation type="journal article" date="2021" name="PeerJ">
        <title>Extensive microbial diversity within the chicken gut microbiome revealed by metagenomics and culture.</title>
        <authorList>
            <person name="Gilroy R."/>
            <person name="Ravi A."/>
            <person name="Getino M."/>
            <person name="Pursley I."/>
            <person name="Horton D.L."/>
            <person name="Alikhan N.F."/>
            <person name="Baker D."/>
            <person name="Gharbi K."/>
            <person name="Hall N."/>
            <person name="Watson M."/>
            <person name="Adriaenssens E.M."/>
            <person name="Foster-Nyarko E."/>
            <person name="Jarju S."/>
            <person name="Secka A."/>
            <person name="Antonio M."/>
            <person name="Oren A."/>
            <person name="Chaudhuri R.R."/>
            <person name="La Ragione R."/>
            <person name="Hildebrand F."/>
            <person name="Pallen M.J."/>
        </authorList>
    </citation>
    <scope>NUCLEOTIDE SEQUENCE</scope>
    <source>
        <strain evidence="3">CHK181-108</strain>
    </source>
</reference>
<dbReference type="Pfam" id="PF00258">
    <property type="entry name" value="Flavodoxin_1"/>
    <property type="match status" value="1"/>
</dbReference>
<dbReference type="GO" id="GO:0010181">
    <property type="term" value="F:FMN binding"/>
    <property type="evidence" value="ECO:0007669"/>
    <property type="project" value="InterPro"/>
</dbReference>
<evidence type="ECO:0000313" key="4">
    <source>
        <dbReference type="Proteomes" id="UP000824165"/>
    </source>
</evidence>
<dbReference type="GO" id="GO:0009055">
    <property type="term" value="F:electron transfer activity"/>
    <property type="evidence" value="ECO:0007669"/>
    <property type="project" value="InterPro"/>
</dbReference>
<evidence type="ECO:0000259" key="2">
    <source>
        <dbReference type="PROSITE" id="PS50902"/>
    </source>
</evidence>
<dbReference type="SUPFAM" id="SSF52218">
    <property type="entry name" value="Flavoproteins"/>
    <property type="match status" value="1"/>
</dbReference>
<dbReference type="Proteomes" id="UP000824165">
    <property type="component" value="Unassembled WGS sequence"/>
</dbReference>
<accession>A0A9D1KR01</accession>
<dbReference type="PIRSF" id="PIRSF005243">
    <property type="entry name" value="ROO"/>
    <property type="match status" value="1"/>
</dbReference>
<feature type="domain" description="Flavodoxin-like" evidence="2">
    <location>
        <begin position="244"/>
        <end position="384"/>
    </location>
</feature>
<dbReference type="Gene3D" id="3.60.15.10">
    <property type="entry name" value="Ribonuclease Z/Hydroxyacylglutathione hydrolase-like"/>
    <property type="match status" value="1"/>
</dbReference>
<comment type="caution">
    <text evidence="3">The sequence shown here is derived from an EMBL/GenBank/DDBJ whole genome shotgun (WGS) entry which is preliminary data.</text>
</comment>